<dbReference type="EMBL" id="BJON01000004">
    <property type="protein sequence ID" value="GED67262.1"/>
    <property type="molecule type" value="Genomic_DNA"/>
</dbReference>
<name>A0A0K9YSE8_9BACL</name>
<dbReference type="STRING" id="54915.ADS79_22820"/>
<dbReference type="OrthoDB" id="2657208at2"/>
<protein>
    <recommendedName>
        <fullName evidence="2">SH3b domain-containing protein</fullName>
    </recommendedName>
</protein>
<dbReference type="AlphaFoldDB" id="A0A0K9YSE8"/>
<dbReference type="InterPro" id="IPR003646">
    <property type="entry name" value="SH3-like_bac-type"/>
</dbReference>
<dbReference type="PATRIC" id="fig|54915.3.peg.3694"/>
<organism evidence="4 5">
    <name type="scientific">Brevibacillus reuszeri</name>
    <dbReference type="NCBI Taxonomy" id="54915"/>
    <lineage>
        <taxon>Bacteria</taxon>
        <taxon>Bacillati</taxon>
        <taxon>Bacillota</taxon>
        <taxon>Bacilli</taxon>
        <taxon>Bacillales</taxon>
        <taxon>Paenibacillaceae</taxon>
        <taxon>Brevibacillus</taxon>
    </lineage>
</organism>
<dbReference type="EMBL" id="LGIQ01000009">
    <property type="protein sequence ID" value="KNB71596.1"/>
    <property type="molecule type" value="Genomic_DNA"/>
</dbReference>
<accession>A0A0K9YSE8</accession>
<dbReference type="Pfam" id="PF08239">
    <property type="entry name" value="SH3_3"/>
    <property type="match status" value="1"/>
</dbReference>
<evidence type="ECO:0000313" key="5">
    <source>
        <dbReference type="Proteomes" id="UP000036834"/>
    </source>
</evidence>
<evidence type="ECO:0000313" key="4">
    <source>
        <dbReference type="EMBL" id="KNB71596.1"/>
    </source>
</evidence>
<reference evidence="3 6" key="3">
    <citation type="submission" date="2019-06" db="EMBL/GenBank/DDBJ databases">
        <title>Whole genome shotgun sequence of Brevibacillus reuszeri NBRC 15719.</title>
        <authorList>
            <person name="Hosoyama A."/>
            <person name="Uohara A."/>
            <person name="Ohji S."/>
            <person name="Ichikawa N."/>
        </authorList>
    </citation>
    <scope>NUCLEOTIDE SEQUENCE [LARGE SCALE GENOMIC DNA]</scope>
    <source>
        <strain evidence="3 6">NBRC 15719</strain>
    </source>
</reference>
<reference evidence="4" key="2">
    <citation type="submission" date="2015-07" db="EMBL/GenBank/DDBJ databases">
        <title>MeaNS - Measles Nucleotide Surveillance Program.</title>
        <authorList>
            <person name="Tran T."/>
            <person name="Druce J."/>
        </authorList>
    </citation>
    <scope>NUCLEOTIDE SEQUENCE</scope>
    <source>
        <strain evidence="4">DSM 9887</strain>
    </source>
</reference>
<feature type="region of interest" description="Disordered" evidence="1">
    <location>
        <begin position="499"/>
        <end position="532"/>
    </location>
</feature>
<evidence type="ECO:0000313" key="3">
    <source>
        <dbReference type="EMBL" id="GED67262.1"/>
    </source>
</evidence>
<dbReference type="Proteomes" id="UP000319578">
    <property type="component" value="Unassembled WGS sequence"/>
</dbReference>
<evidence type="ECO:0000313" key="6">
    <source>
        <dbReference type="Proteomes" id="UP000319578"/>
    </source>
</evidence>
<comment type="caution">
    <text evidence="4">The sequence shown here is derived from an EMBL/GenBank/DDBJ whole genome shotgun (WGS) entry which is preliminary data.</text>
</comment>
<evidence type="ECO:0000256" key="1">
    <source>
        <dbReference type="SAM" id="MobiDB-lite"/>
    </source>
</evidence>
<dbReference type="RefSeq" id="WP_049740638.1">
    <property type="nucleotide sequence ID" value="NZ_BJON01000004.1"/>
</dbReference>
<dbReference type="Gene3D" id="2.30.30.40">
    <property type="entry name" value="SH3 Domains"/>
    <property type="match status" value="1"/>
</dbReference>
<dbReference type="Proteomes" id="UP000036834">
    <property type="component" value="Unassembled WGS sequence"/>
</dbReference>
<gene>
    <name evidence="4" type="ORF">ADS79_22820</name>
    <name evidence="3" type="ORF">BRE01_09640</name>
</gene>
<reference evidence="5" key="1">
    <citation type="submission" date="2015-07" db="EMBL/GenBank/DDBJ databases">
        <title>Genome sequencing project for genomic taxonomy and phylogenomics of Bacillus-like bacteria.</title>
        <authorList>
            <person name="Liu B."/>
            <person name="Wang J."/>
            <person name="Zhu Y."/>
            <person name="Liu G."/>
            <person name="Chen Q."/>
            <person name="Chen Z."/>
            <person name="Lan J."/>
            <person name="Che J."/>
            <person name="Ge C."/>
            <person name="Shi H."/>
            <person name="Pan Z."/>
            <person name="Liu X."/>
        </authorList>
    </citation>
    <scope>NUCLEOTIDE SEQUENCE [LARGE SCALE GENOMIC DNA]</scope>
    <source>
        <strain evidence="5">DSM 9887</strain>
    </source>
</reference>
<sequence length="588" mass="66687">MIISSYQKSLWVRNALLVLCSLAFLAVLAKAGLSYQKVTLYEKAHASYSAHDLIKAEELFAKAADITVISYGDEQWNSLMQELTATRQEMESIQLQARSAISQNQDAQVLETYERYQAMRQKYTQQGEQAAFFQQLSSHLGMEKEWAEYYTAALQEAKDQSKANLAQESYQNETFIRTLVTIPDEYFGGGQQKQSELAALFQHYEKTKLRSLTSSAPFEDVVARTAKSLRIYREIGMNADWLISQLEKYAQGEINLSIRQKDLTAFISQSIAYRKIEDVLPRDSSVLAAITRHLESRVKQAEQYIQSRQFTKATRLYQELNALMDTTSLIATAEERWLDYDPTRLLNVKYPDKKFRSVFTGTDRWGTKLYAFGLEESEQRLYFAAKKEDDSLTYLELGLDDVDMKSAKISLSDLLGNKEAPLIIIEASGKERPFSYTGLLPVPSENVIHKRFAIEADEFSIEDSTHIIVKNARGKGEQEFALFQLDDTGLVYDRKVADTVTSSEEEATDPEQSNQGEYPSDLPPDIPYEQSGQKPHKIAVYAGPGEEYDRIGQISSNSSIQVVTDLNGWYQIIFAGKEGWIRAPQPAP</sequence>
<keyword evidence="6" id="KW-1185">Reference proteome</keyword>
<feature type="domain" description="SH3b" evidence="2">
    <location>
        <begin position="539"/>
        <end position="582"/>
    </location>
</feature>
<evidence type="ECO:0000259" key="2">
    <source>
        <dbReference type="Pfam" id="PF08239"/>
    </source>
</evidence>
<proteinExistence type="predicted"/>